<proteinExistence type="predicted"/>
<keyword evidence="2" id="KW-1185">Reference proteome</keyword>
<name>A0A022PKP7_9GAMM</name>
<evidence type="ECO:0000313" key="1">
    <source>
        <dbReference type="EMBL" id="EYU16231.1"/>
    </source>
</evidence>
<accession>A0A022PKP7</accession>
<dbReference type="PATRIC" id="fig|1393736.3.peg.1245"/>
<reference evidence="1 2" key="1">
    <citation type="submission" date="2014-03" db="EMBL/GenBank/DDBJ databases">
        <title>Draft Genome of Photorhabdus luminescens BA1, an Egyptian Isolate.</title>
        <authorList>
            <person name="Ghazal S."/>
            <person name="Hurst S.G.IV."/>
            <person name="Morris K."/>
            <person name="Thomas K."/>
            <person name="Tisa L.S."/>
        </authorList>
    </citation>
    <scope>NUCLEOTIDE SEQUENCE [LARGE SCALE GENOMIC DNA]</scope>
    <source>
        <strain evidence="1 2">BA1</strain>
    </source>
</reference>
<comment type="caution">
    <text evidence="1">The sequence shown here is derived from an EMBL/GenBank/DDBJ whole genome shotgun (WGS) entry which is preliminary data.</text>
</comment>
<organism evidence="1 2">
    <name type="scientific">Photorhabdus aegyptia</name>
    <dbReference type="NCBI Taxonomy" id="2805098"/>
    <lineage>
        <taxon>Bacteria</taxon>
        <taxon>Pseudomonadati</taxon>
        <taxon>Pseudomonadota</taxon>
        <taxon>Gammaproteobacteria</taxon>
        <taxon>Enterobacterales</taxon>
        <taxon>Morganellaceae</taxon>
        <taxon>Photorhabdus</taxon>
    </lineage>
</organism>
<protein>
    <submittedName>
        <fullName evidence="1">Uncharacterized protein</fullName>
    </submittedName>
</protein>
<dbReference type="Proteomes" id="UP000023464">
    <property type="component" value="Unassembled WGS sequence"/>
</dbReference>
<evidence type="ECO:0000313" key="2">
    <source>
        <dbReference type="Proteomes" id="UP000023464"/>
    </source>
</evidence>
<dbReference type="AlphaFoldDB" id="A0A022PKP7"/>
<dbReference type="RefSeq" id="WP_036777035.1">
    <property type="nucleotide sequence ID" value="NZ_CAWLTM010000102.1"/>
</dbReference>
<sequence length="88" mass="9457">MSNLSEIASLYKQAPVVVEEKNVEGNSFTDMILQTKNAATAAFDKLAYLAGIKNAPADDKYAQLNTSSLSELLSSAKKAGYDIEIVNI</sequence>
<dbReference type="EMBL" id="JFGV01000013">
    <property type="protein sequence ID" value="EYU16231.1"/>
    <property type="molecule type" value="Genomic_DNA"/>
</dbReference>
<gene>
    <name evidence="1" type="ORF">BA1DRAFT_01226</name>
</gene>